<dbReference type="Proteomes" id="UP000295781">
    <property type="component" value="Chromosome"/>
</dbReference>
<feature type="region of interest" description="Disordered" evidence="2">
    <location>
        <begin position="231"/>
        <end position="269"/>
    </location>
</feature>
<evidence type="ECO:0000313" key="3">
    <source>
        <dbReference type="EMBL" id="AUX26488.1"/>
    </source>
</evidence>
<evidence type="ECO:0000313" key="4">
    <source>
        <dbReference type="Proteomes" id="UP000295781"/>
    </source>
</evidence>
<proteinExistence type="predicted"/>
<evidence type="ECO:0000256" key="2">
    <source>
        <dbReference type="SAM" id="MobiDB-lite"/>
    </source>
</evidence>
<organism evidence="3 4">
    <name type="scientific">Sorangium cellulosum</name>
    <name type="common">Polyangium cellulosum</name>
    <dbReference type="NCBI Taxonomy" id="56"/>
    <lineage>
        <taxon>Bacteria</taxon>
        <taxon>Pseudomonadati</taxon>
        <taxon>Myxococcota</taxon>
        <taxon>Polyangia</taxon>
        <taxon>Polyangiales</taxon>
        <taxon>Polyangiaceae</taxon>
        <taxon>Sorangium</taxon>
    </lineage>
</organism>
<accession>A0A4P2QB10</accession>
<sequence length="286" mass="30562">MPTPYRDDLDALNARHDLLAEELAVLKERTAELSALREAERRLEGELDAVRRQLDERAARRSLALLERVRVASPCNADWDGMVGDDRVRFCDHCQKDVYNLSGMPRDEAERMIREAAGAVCVRLYRRADGTVLTADCPVGARRRRVRQVTVAAVGGGLLAAGAALVDLLTVPVATVGAVEASPREVAPPSIAPSPVSPHSITPREVVRNPVVHADPGDTVMMGLLRPLDLPLSDAPGSAVTGSTRRVEKRDRPPPGARATPGRPGDAQGVTAGCKCAPGDPLCTCL</sequence>
<dbReference type="OrthoDB" id="9814057at2"/>
<dbReference type="RefSeq" id="WP_129354127.1">
    <property type="nucleotide sequence ID" value="NZ_CP012670.1"/>
</dbReference>
<feature type="coiled-coil region" evidence="1">
    <location>
        <begin position="9"/>
        <end position="56"/>
    </location>
</feature>
<dbReference type="EMBL" id="CP012670">
    <property type="protein sequence ID" value="AUX26488.1"/>
    <property type="molecule type" value="Genomic_DNA"/>
</dbReference>
<name>A0A4P2QB10_SORCE</name>
<keyword evidence="1" id="KW-0175">Coiled coil</keyword>
<gene>
    <name evidence="3" type="ORF">SOCEGT47_070570</name>
</gene>
<evidence type="ECO:0000256" key="1">
    <source>
        <dbReference type="SAM" id="Coils"/>
    </source>
</evidence>
<feature type="compositionally biased region" description="Low complexity" evidence="2">
    <location>
        <begin position="257"/>
        <end position="267"/>
    </location>
</feature>
<reference evidence="3 4" key="1">
    <citation type="submission" date="2015-09" db="EMBL/GenBank/DDBJ databases">
        <title>Sorangium comparison.</title>
        <authorList>
            <person name="Zaburannyi N."/>
            <person name="Bunk B."/>
            <person name="Overmann J."/>
            <person name="Mueller R."/>
        </authorList>
    </citation>
    <scope>NUCLEOTIDE SEQUENCE [LARGE SCALE GENOMIC DNA]</scope>
    <source>
        <strain evidence="3 4">So ceGT47</strain>
    </source>
</reference>
<protein>
    <submittedName>
        <fullName evidence="3">Uncharacterized protein</fullName>
    </submittedName>
</protein>
<dbReference type="AlphaFoldDB" id="A0A4P2QB10"/>